<feature type="transmembrane region" description="Helical" evidence="1">
    <location>
        <begin position="6"/>
        <end position="22"/>
    </location>
</feature>
<dbReference type="Pfam" id="PF05437">
    <property type="entry name" value="AzlD"/>
    <property type="match status" value="1"/>
</dbReference>
<evidence type="ECO:0000313" key="3">
    <source>
        <dbReference type="Proteomes" id="UP000217083"/>
    </source>
</evidence>
<protein>
    <submittedName>
        <fullName evidence="2">Branched-chain amino acid transporter</fullName>
    </submittedName>
</protein>
<reference evidence="2 3" key="2">
    <citation type="submission" date="2017-09" db="EMBL/GenBank/DDBJ databases">
        <title>Bacillus patelloidae sp. nov., isolated from the intestinal tract of a marine limpet.</title>
        <authorList>
            <person name="Liu R."/>
            <person name="Dong C."/>
            <person name="Shao Z."/>
        </authorList>
    </citation>
    <scope>NUCLEOTIDE SEQUENCE [LARGE SCALE GENOMIC DNA]</scope>
    <source>
        <strain evidence="2 3">SA5d-4</strain>
    </source>
</reference>
<feature type="transmembrane region" description="Helical" evidence="1">
    <location>
        <begin position="58"/>
        <end position="91"/>
    </location>
</feature>
<keyword evidence="1" id="KW-0812">Transmembrane</keyword>
<organism evidence="2 3">
    <name type="scientific">Lottiidibacillus patelloidae</name>
    <dbReference type="NCBI Taxonomy" id="2670334"/>
    <lineage>
        <taxon>Bacteria</taxon>
        <taxon>Bacillati</taxon>
        <taxon>Bacillota</taxon>
        <taxon>Bacilli</taxon>
        <taxon>Bacillales</taxon>
        <taxon>Bacillaceae</taxon>
        <taxon>Lottiidibacillus</taxon>
    </lineage>
</organism>
<evidence type="ECO:0000256" key="1">
    <source>
        <dbReference type="SAM" id="Phobius"/>
    </source>
</evidence>
<keyword evidence="1" id="KW-0472">Membrane</keyword>
<gene>
    <name evidence="2" type="ORF">CIB95_01025</name>
</gene>
<evidence type="ECO:0000313" key="2">
    <source>
        <dbReference type="EMBL" id="OZM58737.1"/>
    </source>
</evidence>
<proteinExistence type="predicted"/>
<dbReference type="Proteomes" id="UP000217083">
    <property type="component" value="Unassembled WGS sequence"/>
</dbReference>
<keyword evidence="1" id="KW-1133">Transmembrane helix</keyword>
<dbReference type="InterPro" id="IPR008407">
    <property type="entry name" value="Brnchd-chn_aa_trnsp_AzlD"/>
</dbReference>
<name>A0A263BZQ0_9BACI</name>
<dbReference type="EMBL" id="NPIA01000001">
    <property type="protein sequence ID" value="OZM58737.1"/>
    <property type="molecule type" value="Genomic_DNA"/>
</dbReference>
<keyword evidence="3" id="KW-1185">Reference proteome</keyword>
<comment type="caution">
    <text evidence="2">The sequence shown here is derived from an EMBL/GenBank/DDBJ whole genome shotgun (WGS) entry which is preliminary data.</text>
</comment>
<reference evidence="3" key="1">
    <citation type="submission" date="2017-08" db="EMBL/GenBank/DDBJ databases">
        <authorList>
            <person name="Huang Z."/>
        </authorList>
    </citation>
    <scope>NUCLEOTIDE SEQUENCE [LARGE SCALE GENOMIC DNA]</scope>
    <source>
        <strain evidence="3">SA5d-4</strain>
    </source>
</reference>
<sequence>MLIIAGMAVVTYIPRMLPFLFMDKIKISPLVKRILRNVPYAMLGALIFPGILNVSEDIYFGIIGACTALFLAFMGLDVIIVVLLTIGVLSCYLYLI</sequence>
<feature type="transmembrane region" description="Helical" evidence="1">
    <location>
        <begin position="34"/>
        <end position="52"/>
    </location>
</feature>
<accession>A0A263BZQ0</accession>
<dbReference type="AlphaFoldDB" id="A0A263BZQ0"/>